<gene>
    <name evidence="2" type="primary">106050446</name>
</gene>
<dbReference type="Pfam" id="PF07707">
    <property type="entry name" value="BACK"/>
    <property type="match status" value="1"/>
</dbReference>
<dbReference type="Pfam" id="PF00651">
    <property type="entry name" value="BTB"/>
    <property type="match status" value="1"/>
</dbReference>
<evidence type="ECO:0000313" key="3">
    <source>
        <dbReference type="Proteomes" id="UP000076420"/>
    </source>
</evidence>
<dbReference type="PROSITE" id="PS50097">
    <property type="entry name" value="BTB"/>
    <property type="match status" value="1"/>
</dbReference>
<dbReference type="CDD" id="cd18186">
    <property type="entry name" value="BTB_POZ_ZBTB_KLHL-like"/>
    <property type="match status" value="1"/>
</dbReference>
<name>A0A2C9KLK5_BIOGL</name>
<dbReference type="InterPro" id="IPR000210">
    <property type="entry name" value="BTB/POZ_dom"/>
</dbReference>
<reference evidence="2" key="1">
    <citation type="submission" date="2020-05" db="UniProtKB">
        <authorList>
            <consortium name="EnsemblMetazoa"/>
        </authorList>
    </citation>
    <scope>IDENTIFICATION</scope>
    <source>
        <strain evidence="2">BB02</strain>
    </source>
</reference>
<organism evidence="2 3">
    <name type="scientific">Biomphalaria glabrata</name>
    <name type="common">Bloodfluke planorb</name>
    <name type="synonym">Freshwater snail</name>
    <dbReference type="NCBI Taxonomy" id="6526"/>
    <lineage>
        <taxon>Eukaryota</taxon>
        <taxon>Metazoa</taxon>
        <taxon>Spiralia</taxon>
        <taxon>Lophotrochozoa</taxon>
        <taxon>Mollusca</taxon>
        <taxon>Gastropoda</taxon>
        <taxon>Heterobranchia</taxon>
        <taxon>Euthyneura</taxon>
        <taxon>Panpulmonata</taxon>
        <taxon>Hygrophila</taxon>
        <taxon>Lymnaeoidea</taxon>
        <taxon>Planorbidae</taxon>
        <taxon>Biomphalaria</taxon>
    </lineage>
</organism>
<dbReference type="VEuPathDB" id="VectorBase:BGLAX_044473"/>
<dbReference type="OrthoDB" id="6261492at2759"/>
<dbReference type="Gene3D" id="3.30.710.10">
    <property type="entry name" value="Potassium Channel Kv1.1, Chain A"/>
    <property type="match status" value="1"/>
</dbReference>
<dbReference type="AlphaFoldDB" id="A0A2C9KLK5"/>
<dbReference type="KEGG" id="bgt:106050446"/>
<dbReference type="VEuPathDB" id="VectorBase:BGLB021057"/>
<evidence type="ECO:0000259" key="1">
    <source>
        <dbReference type="PROSITE" id="PS50097"/>
    </source>
</evidence>
<feature type="domain" description="BTB" evidence="1">
    <location>
        <begin position="30"/>
        <end position="97"/>
    </location>
</feature>
<sequence length="645" mass="74359">MTSCETIRHGHISQGIFQAIETFWKQHENEDFQVNIEGECVKCHSFILASCSQFFRSLFRSNMKEKLDMKVDLQNIPLNIFNLILQTLYTGCELLTKDNVLEVWSAVHLLQIHFLIQHCEDYVLKNISLETLEIYKRQGEFLQSERVSKGIFKFMLENFMTLRSTEAFLRLQFEDLLKLIESDSLVVTSEDLVLHSIYEWINFGEVVNNYNKATLTMSYKETFSRGVTTKFSKMFITGKDIETTKVSASHVNELKVTQVTKSMYESARSSSQIIAIPSVNQNDGSPSVSNNCKDNRRSVYLLPLLKATRYFLLSEACIANLHLAKEIQNNIEDIDIFFKALAYKTCINVNNYLPTAAIHRECSPLDNVGVVCISNSRILAYSFAKKTTHYFPKSTKLNIYRLLALNNQLYACVKKKSSSEMFVLQSVNWVSVLKLEEQVRFCLTHDSSIIIITVQNSLVYRYKPISPLNKIDVDIGAIDFAISFYQNILLFTTSDLKTKVRCWDTDNNTLSDLAELDFSANNMTSFTDDRSTYILDEDGSLYHVKQLETIQFTFIDRIWSFRAEELRGAIMFRNFLFLCGKFPEKTNLTKTLNDVFSFVWFMKLGSLDFTSNFISSAISKTDLTGRKISCSRQVFNEVEQKWSEI</sequence>
<dbReference type="Gene3D" id="1.25.40.420">
    <property type="match status" value="1"/>
</dbReference>
<proteinExistence type="predicted"/>
<evidence type="ECO:0000313" key="2">
    <source>
        <dbReference type="EnsemblMetazoa" id="BGLB021057-PA"/>
    </source>
</evidence>
<accession>A0A2C9KLK5</accession>
<dbReference type="PANTHER" id="PTHR45632">
    <property type="entry name" value="LD33804P"/>
    <property type="match status" value="1"/>
</dbReference>
<dbReference type="InterPro" id="IPR011333">
    <property type="entry name" value="SKP1/BTB/POZ_sf"/>
</dbReference>
<dbReference type="Proteomes" id="UP000076420">
    <property type="component" value="Unassembled WGS sequence"/>
</dbReference>
<dbReference type="EnsemblMetazoa" id="BGLB021057-RA">
    <property type="protein sequence ID" value="BGLB021057-PA"/>
    <property type="gene ID" value="BGLB021057"/>
</dbReference>
<dbReference type="STRING" id="6526.A0A2C9KLK5"/>
<dbReference type="InterPro" id="IPR011705">
    <property type="entry name" value="BACK"/>
</dbReference>
<dbReference type="SUPFAM" id="SSF54695">
    <property type="entry name" value="POZ domain"/>
    <property type="match status" value="1"/>
</dbReference>
<protein>
    <recommendedName>
        <fullName evidence="1">BTB domain-containing protein</fullName>
    </recommendedName>
</protein>
<dbReference type="SMART" id="SM00225">
    <property type="entry name" value="BTB"/>
    <property type="match status" value="1"/>
</dbReference>